<sequence>MEKLQGKVALVSGGAQGLGQQICYQLAEAGATVIAGDIQEEKAAGTVKTITEKGGKAIAMRLDVSSEESVKETIAKIKSEYGSLDILVNNAGIDFTKPILELSVSEWDAAFAVNLRGPFLMSKYALEVMSPQKSGNIINIVSTASLRAWTEASVYHATKWGLRGFSHALFTEARKVNVKVTAIIAGGMSTPFLLDRFPDIPPQNLQDPKNVATKIRYIIEDDTDTVVPEILILPLMETSWP</sequence>
<keyword evidence="4" id="KW-1185">Reference proteome</keyword>
<dbReference type="SUPFAM" id="SSF51735">
    <property type="entry name" value="NAD(P)-binding Rossmann-fold domains"/>
    <property type="match status" value="1"/>
</dbReference>
<dbReference type="InterPro" id="IPR002347">
    <property type="entry name" value="SDR_fam"/>
</dbReference>
<name>A0A7K1T0F0_9SPHI</name>
<dbReference type="EMBL" id="WPIK01000017">
    <property type="protein sequence ID" value="MVN23042.1"/>
    <property type="molecule type" value="Genomic_DNA"/>
</dbReference>
<protein>
    <submittedName>
        <fullName evidence="3">SDR family NAD(P)-dependent oxidoreductase</fullName>
    </submittedName>
</protein>
<dbReference type="RefSeq" id="WP_157568892.1">
    <property type="nucleotide sequence ID" value="NZ_WPIK01000017.1"/>
</dbReference>
<evidence type="ECO:0000313" key="3">
    <source>
        <dbReference type="EMBL" id="MVN23042.1"/>
    </source>
</evidence>
<dbReference type="PANTHER" id="PTHR42879">
    <property type="entry name" value="3-OXOACYL-(ACYL-CARRIER-PROTEIN) REDUCTASE"/>
    <property type="match status" value="1"/>
</dbReference>
<accession>A0A7K1T0F0</accession>
<dbReference type="AlphaFoldDB" id="A0A7K1T0F0"/>
<gene>
    <name evidence="3" type="ORF">GO621_16060</name>
</gene>
<dbReference type="InterPro" id="IPR050259">
    <property type="entry name" value="SDR"/>
</dbReference>
<dbReference type="PRINTS" id="PR00081">
    <property type="entry name" value="GDHRDH"/>
</dbReference>
<dbReference type="FunFam" id="3.40.50.720:FF:000084">
    <property type="entry name" value="Short-chain dehydrogenase reductase"/>
    <property type="match status" value="1"/>
</dbReference>
<dbReference type="InterPro" id="IPR036291">
    <property type="entry name" value="NAD(P)-bd_dom_sf"/>
</dbReference>
<dbReference type="PRINTS" id="PR00080">
    <property type="entry name" value="SDRFAMILY"/>
</dbReference>
<dbReference type="Gene3D" id="3.40.50.720">
    <property type="entry name" value="NAD(P)-binding Rossmann-like Domain"/>
    <property type="match status" value="1"/>
</dbReference>
<dbReference type="Proteomes" id="UP000462014">
    <property type="component" value="Unassembled WGS sequence"/>
</dbReference>
<evidence type="ECO:0000256" key="1">
    <source>
        <dbReference type="ARBA" id="ARBA00006484"/>
    </source>
</evidence>
<reference evidence="3 4" key="1">
    <citation type="submission" date="2019-12" db="EMBL/GenBank/DDBJ databases">
        <title>Mucilaginibacter sp. HMF7410 genome sequencing and assembly.</title>
        <authorList>
            <person name="Kang H."/>
            <person name="Cha I."/>
            <person name="Kim H."/>
            <person name="Joh K."/>
        </authorList>
    </citation>
    <scope>NUCLEOTIDE SEQUENCE [LARGE SCALE GENOMIC DNA]</scope>
    <source>
        <strain evidence="3 4">HMF7410</strain>
    </source>
</reference>
<evidence type="ECO:0000313" key="4">
    <source>
        <dbReference type="Proteomes" id="UP000462014"/>
    </source>
</evidence>
<dbReference type="Pfam" id="PF00106">
    <property type="entry name" value="adh_short"/>
    <property type="match status" value="1"/>
</dbReference>
<dbReference type="CDD" id="cd05233">
    <property type="entry name" value="SDR_c"/>
    <property type="match status" value="1"/>
</dbReference>
<dbReference type="PANTHER" id="PTHR42879:SF2">
    <property type="entry name" value="3-OXOACYL-[ACYL-CARRIER-PROTEIN] REDUCTASE FABG"/>
    <property type="match status" value="1"/>
</dbReference>
<evidence type="ECO:0000256" key="2">
    <source>
        <dbReference type="RuleBase" id="RU000363"/>
    </source>
</evidence>
<organism evidence="3 4">
    <name type="scientific">Mucilaginibacter arboris</name>
    <dbReference type="NCBI Taxonomy" id="2682090"/>
    <lineage>
        <taxon>Bacteria</taxon>
        <taxon>Pseudomonadati</taxon>
        <taxon>Bacteroidota</taxon>
        <taxon>Sphingobacteriia</taxon>
        <taxon>Sphingobacteriales</taxon>
        <taxon>Sphingobacteriaceae</taxon>
        <taxon>Mucilaginibacter</taxon>
    </lineage>
</organism>
<comment type="caution">
    <text evidence="3">The sequence shown here is derived from an EMBL/GenBank/DDBJ whole genome shotgun (WGS) entry which is preliminary data.</text>
</comment>
<proteinExistence type="inferred from homology"/>
<comment type="similarity">
    <text evidence="1 2">Belongs to the short-chain dehydrogenases/reductases (SDR) family.</text>
</comment>